<evidence type="ECO:0000313" key="2">
    <source>
        <dbReference type="EMBL" id="MFD3262391.1"/>
    </source>
</evidence>
<dbReference type="InterPro" id="IPR055346">
    <property type="entry name" value="Fe-S_cluster_assembly_SufBD"/>
</dbReference>
<dbReference type="PANTHER" id="PTHR43575:SF1">
    <property type="entry name" value="PROTEIN ABCI7, CHLOROPLASTIC"/>
    <property type="match status" value="1"/>
</dbReference>
<dbReference type="Proteomes" id="UP001598130">
    <property type="component" value="Unassembled WGS sequence"/>
</dbReference>
<organism evidence="2 3">
    <name type="scientific">Phenylobacterium ferrooxidans</name>
    <dbReference type="NCBI Taxonomy" id="2982689"/>
    <lineage>
        <taxon>Bacteria</taxon>
        <taxon>Pseudomonadati</taxon>
        <taxon>Pseudomonadota</taxon>
        <taxon>Alphaproteobacteria</taxon>
        <taxon>Caulobacterales</taxon>
        <taxon>Caulobacteraceae</taxon>
        <taxon>Phenylobacterium</taxon>
    </lineage>
</organism>
<dbReference type="NCBIfam" id="TIGR01981">
    <property type="entry name" value="sufD"/>
    <property type="match status" value="1"/>
</dbReference>
<feature type="domain" description="SUF system FeS cluster assembly SufBD core" evidence="1">
    <location>
        <begin position="89"/>
        <end position="316"/>
    </location>
</feature>
<dbReference type="SUPFAM" id="SSF101960">
    <property type="entry name" value="Stabilizer of iron transporter SufD"/>
    <property type="match status" value="1"/>
</dbReference>
<dbReference type="Pfam" id="PF01458">
    <property type="entry name" value="SUFBD_core"/>
    <property type="match status" value="1"/>
</dbReference>
<dbReference type="InterPro" id="IPR011542">
    <property type="entry name" value="SUF_FeS_clus_asmbl_SufD"/>
</dbReference>
<evidence type="ECO:0000313" key="3">
    <source>
        <dbReference type="Proteomes" id="UP001598130"/>
    </source>
</evidence>
<comment type="caution">
    <text evidence="2">The sequence shown here is derived from an EMBL/GenBank/DDBJ whole genome shotgun (WGS) entry which is preliminary data.</text>
</comment>
<dbReference type="InterPro" id="IPR037284">
    <property type="entry name" value="SUF_FeS_clus_asmbl_SufBD_sf"/>
</dbReference>
<dbReference type="RefSeq" id="WP_377366581.1">
    <property type="nucleotide sequence ID" value="NZ_JAOTJD010000001.1"/>
</dbReference>
<dbReference type="EMBL" id="JAOTJD010000001">
    <property type="protein sequence ID" value="MFD3262391.1"/>
    <property type="molecule type" value="Genomic_DNA"/>
</dbReference>
<name>A0ABW6CJS9_9CAUL</name>
<protein>
    <submittedName>
        <fullName evidence="2">Fe-S cluster assembly protein SufD</fullName>
    </submittedName>
</protein>
<evidence type="ECO:0000259" key="1">
    <source>
        <dbReference type="Pfam" id="PF01458"/>
    </source>
</evidence>
<sequence length="343" mass="36599">MSLSAALKSGDVTLLPGKRDEDWKWTDLRGLLRVLPATAPALDLAGLAEGPFDALADQRHVVAGGHESVAIDVPAGSERAVALRVLSRDGGALAGKVTIHVGPGAKLRLLESYEGDASAYVTDTAIIFVLEAGAAVERVVLAADGAEGVNVSQAKVTLSPGSEYGQTVITNGARRQRIETQVTHPGAEAKLRLDGLYLLEDKRHADLTTVVLHQGVDGATDQFTRGVVRDQARGIFQGRIVVEEGADRTEARMRHNALILSDKAEIDAKPELLIFADDVQCAHGNTIGALDEEALFYMRQRGLPEAEARALLIEAFVGAVADRIGFEPVRDIARAWAADRLRA</sequence>
<accession>A0ABW6CJS9</accession>
<gene>
    <name evidence="2" type="primary">sufD</name>
    <name evidence="2" type="ORF">OCL97_00250</name>
</gene>
<proteinExistence type="predicted"/>
<reference evidence="2 3" key="1">
    <citation type="submission" date="2022-09" db="EMBL/GenBank/DDBJ databases">
        <title>New species of Phenylobacterium.</title>
        <authorList>
            <person name="Mieszkin S."/>
        </authorList>
    </citation>
    <scope>NUCLEOTIDE SEQUENCE [LARGE SCALE GENOMIC DNA]</scope>
    <source>
        <strain evidence="2 3">HK31-G</strain>
    </source>
</reference>
<dbReference type="PANTHER" id="PTHR43575">
    <property type="entry name" value="PROTEIN ABCI7, CHLOROPLASTIC"/>
    <property type="match status" value="1"/>
</dbReference>
<dbReference type="InterPro" id="IPR000825">
    <property type="entry name" value="SUF_FeS_clus_asmbl_SufBD_core"/>
</dbReference>
<keyword evidence="3" id="KW-1185">Reference proteome</keyword>